<feature type="transmembrane region" description="Helical" evidence="6">
    <location>
        <begin position="122"/>
        <end position="142"/>
    </location>
</feature>
<evidence type="ECO:0000313" key="7">
    <source>
        <dbReference type="Ensembl" id="ENSECRP00000015402.1"/>
    </source>
</evidence>
<feature type="transmembrane region" description="Helical" evidence="6">
    <location>
        <begin position="233"/>
        <end position="252"/>
    </location>
</feature>
<evidence type="ECO:0000256" key="1">
    <source>
        <dbReference type="ARBA" id="ARBA00004141"/>
    </source>
</evidence>
<comment type="similarity">
    <text evidence="5">Belongs to the laat-1 family.</text>
</comment>
<evidence type="ECO:0000313" key="8">
    <source>
        <dbReference type="Proteomes" id="UP000694620"/>
    </source>
</evidence>
<protein>
    <recommendedName>
        <fullName evidence="9">Lysosomal amino acid transporter 1 homolog</fullName>
    </recommendedName>
</protein>
<dbReference type="PANTHER" id="PTHR16201">
    <property type="entry name" value="SEVEN TRANSMEMBRANE PROTEIN 1-RELATED"/>
    <property type="match status" value="1"/>
</dbReference>
<keyword evidence="4 6" id="KW-0472">Membrane</keyword>
<dbReference type="AlphaFoldDB" id="A0A8C4X9W8"/>
<dbReference type="GO" id="GO:0015189">
    <property type="term" value="F:L-lysine transmembrane transporter activity"/>
    <property type="evidence" value="ECO:0007669"/>
    <property type="project" value="TreeGrafter"/>
</dbReference>
<evidence type="ECO:0000256" key="2">
    <source>
        <dbReference type="ARBA" id="ARBA00022692"/>
    </source>
</evidence>
<feature type="transmembrane region" description="Helical" evidence="6">
    <location>
        <begin position="154"/>
        <end position="173"/>
    </location>
</feature>
<evidence type="ECO:0000256" key="3">
    <source>
        <dbReference type="ARBA" id="ARBA00022989"/>
    </source>
</evidence>
<dbReference type="GeneTree" id="ENSGT00940000163939"/>
<dbReference type="Proteomes" id="UP000694620">
    <property type="component" value="Chromosome 2"/>
</dbReference>
<keyword evidence="2 6" id="KW-0812">Transmembrane</keyword>
<dbReference type="GO" id="GO:0005765">
    <property type="term" value="C:lysosomal membrane"/>
    <property type="evidence" value="ECO:0007669"/>
    <property type="project" value="TreeGrafter"/>
</dbReference>
<evidence type="ECO:0008006" key="9">
    <source>
        <dbReference type="Google" id="ProtNLM"/>
    </source>
</evidence>
<keyword evidence="8" id="KW-1185">Reference proteome</keyword>
<dbReference type="FunFam" id="1.20.1280.290:FF:000038">
    <property type="entry name" value="PQ loop repeat containing 2"/>
    <property type="match status" value="1"/>
</dbReference>
<dbReference type="SMART" id="SM00679">
    <property type="entry name" value="CTNS"/>
    <property type="match status" value="2"/>
</dbReference>
<comment type="subcellular location">
    <subcellularLocation>
        <location evidence="1">Membrane</location>
        <topology evidence="1">Multi-pass membrane protein</topology>
    </subcellularLocation>
</comment>
<feature type="transmembrane region" description="Helical" evidence="6">
    <location>
        <begin position="193"/>
        <end position="212"/>
    </location>
</feature>
<dbReference type="Ensembl" id="ENSECRT00000015675.1">
    <property type="protein sequence ID" value="ENSECRP00000015402.1"/>
    <property type="gene ID" value="ENSECRG00000010278.1"/>
</dbReference>
<accession>A0A8C4X9W8</accession>
<dbReference type="GeneID" id="114646335"/>
<keyword evidence="3 6" id="KW-1133">Transmembrane helix</keyword>
<reference evidence="7" key="2">
    <citation type="submission" date="2025-08" db="UniProtKB">
        <authorList>
            <consortium name="Ensembl"/>
        </authorList>
    </citation>
    <scope>IDENTIFICATION</scope>
</reference>
<dbReference type="PANTHER" id="PTHR16201:SF42">
    <property type="entry name" value="SOLUTE CARRIER FAMILY 66 MEMBER 1 LIKE"/>
    <property type="match status" value="1"/>
</dbReference>
<name>A0A8C4X9W8_ERPCA</name>
<proteinExistence type="inferred from homology"/>
<dbReference type="RefSeq" id="XP_028650324.1">
    <property type="nucleotide sequence ID" value="XM_028794491.2"/>
</dbReference>
<feature type="transmembrane region" description="Helical" evidence="6">
    <location>
        <begin position="272"/>
        <end position="292"/>
    </location>
</feature>
<dbReference type="Gene3D" id="1.20.1280.290">
    <property type="match status" value="2"/>
</dbReference>
<dbReference type="InterPro" id="IPR051415">
    <property type="entry name" value="LAAT-1"/>
</dbReference>
<gene>
    <name evidence="7" type="primary">LOC114646335</name>
</gene>
<dbReference type="FunFam" id="1.20.1280.290:FF:000009">
    <property type="entry name" value="PQ loop repeat family protein"/>
    <property type="match status" value="1"/>
</dbReference>
<reference evidence="7" key="1">
    <citation type="submission" date="2021-06" db="EMBL/GenBank/DDBJ databases">
        <authorList>
            <consortium name="Wellcome Sanger Institute Data Sharing"/>
        </authorList>
    </citation>
    <scope>NUCLEOTIDE SEQUENCE [LARGE SCALE GENOMIC DNA]</scope>
</reference>
<organism evidence="7 8">
    <name type="scientific">Erpetoichthys calabaricus</name>
    <name type="common">Rope fish</name>
    <name type="synonym">Calamoichthys calabaricus</name>
    <dbReference type="NCBI Taxonomy" id="27687"/>
    <lineage>
        <taxon>Eukaryota</taxon>
        <taxon>Metazoa</taxon>
        <taxon>Chordata</taxon>
        <taxon>Craniata</taxon>
        <taxon>Vertebrata</taxon>
        <taxon>Euteleostomi</taxon>
        <taxon>Actinopterygii</taxon>
        <taxon>Polypteriformes</taxon>
        <taxon>Polypteridae</taxon>
        <taxon>Erpetoichthys</taxon>
    </lineage>
</organism>
<dbReference type="InterPro" id="IPR006603">
    <property type="entry name" value="PQ-loop_rpt"/>
</dbReference>
<reference evidence="7" key="3">
    <citation type="submission" date="2025-09" db="UniProtKB">
        <authorList>
            <consortium name="Ensembl"/>
        </authorList>
    </citation>
    <scope>IDENTIFICATION</scope>
</reference>
<dbReference type="Pfam" id="PF04193">
    <property type="entry name" value="PQ-loop"/>
    <property type="match status" value="2"/>
</dbReference>
<evidence type="ECO:0000256" key="5">
    <source>
        <dbReference type="ARBA" id="ARBA00038039"/>
    </source>
</evidence>
<sequence length="321" mass="36554">MVASPFVPLKSMSNTHFLGRQHPHSQVYNLTPVNELLCMNGTPWIFYVLEECVETVWEYYSIIIGLISMACFLLAILPQLYESYRNGRADEALSQGFLLCLLGGDLNNFAGCYLTNQLPIQLVTAISYVCMDIIMISQFLYYKLQNQKSQKSSILQWVCFFWVASCVMVAVLLSELLLKLQITNNLNTQMHSIDLMKIFGYVCGYISSIFYLGSRFPQLYKNFKRKSTEGTSYYLFALAMMGNGTYGLSLVVKLPGLKEPTHIFITKHLAWLIGSFGVLFLDFFMTAQFVLYRNHKNTGLNLVALEKVPEVQPLLCDEDTV</sequence>
<feature type="transmembrane region" description="Helical" evidence="6">
    <location>
        <begin position="59"/>
        <end position="80"/>
    </location>
</feature>
<evidence type="ECO:0000256" key="4">
    <source>
        <dbReference type="ARBA" id="ARBA00023136"/>
    </source>
</evidence>
<dbReference type="OrthoDB" id="8048523at2759"/>
<evidence type="ECO:0000256" key="6">
    <source>
        <dbReference type="SAM" id="Phobius"/>
    </source>
</evidence>